<dbReference type="PANTHER" id="PTHR10110:SF187">
    <property type="entry name" value="SODIUM_HYDROGEN EXCHANGER"/>
    <property type="match status" value="1"/>
</dbReference>
<feature type="transmembrane region" description="Helical" evidence="11">
    <location>
        <begin position="202"/>
        <end position="226"/>
    </location>
</feature>
<evidence type="ECO:0000256" key="4">
    <source>
        <dbReference type="ARBA" id="ARBA00022989"/>
    </source>
</evidence>
<dbReference type="GO" id="GO:0015386">
    <property type="term" value="F:potassium:proton antiporter activity"/>
    <property type="evidence" value="ECO:0007669"/>
    <property type="project" value="TreeGrafter"/>
</dbReference>
<keyword evidence="6 9" id="KW-0406">Ion transport</keyword>
<evidence type="ECO:0000256" key="11">
    <source>
        <dbReference type="SAM" id="Phobius"/>
    </source>
</evidence>
<dbReference type="GO" id="GO:0051453">
    <property type="term" value="P:regulation of intracellular pH"/>
    <property type="evidence" value="ECO:0007669"/>
    <property type="project" value="TreeGrafter"/>
</dbReference>
<feature type="domain" description="Cation/H+ exchanger transmembrane" evidence="12">
    <location>
        <begin position="20"/>
        <end position="410"/>
    </location>
</feature>
<feature type="transmembrane region" description="Helical" evidence="11">
    <location>
        <begin position="386"/>
        <end position="409"/>
    </location>
</feature>
<dbReference type="RefSeq" id="XP_013758426.1">
    <property type="nucleotide sequence ID" value="XM_013902972.1"/>
</dbReference>
<evidence type="ECO:0000313" key="14">
    <source>
        <dbReference type="Proteomes" id="UP000054408"/>
    </source>
</evidence>
<feature type="transmembrane region" description="Helical" evidence="11">
    <location>
        <begin position="6"/>
        <end position="27"/>
    </location>
</feature>
<dbReference type="InterPro" id="IPR018422">
    <property type="entry name" value="Cation/H_exchanger_CPA1"/>
</dbReference>
<protein>
    <recommendedName>
        <fullName evidence="9">Sodium/hydrogen exchanger</fullName>
    </recommendedName>
</protein>
<dbReference type="Pfam" id="PF00999">
    <property type="entry name" value="Na_H_Exchanger"/>
    <property type="match status" value="1"/>
</dbReference>
<keyword evidence="5" id="KW-0915">Sodium</keyword>
<name>A0A0L0D9T8_THETB</name>
<evidence type="ECO:0000256" key="8">
    <source>
        <dbReference type="ARBA" id="ARBA00023201"/>
    </source>
</evidence>
<reference evidence="13 14" key="1">
    <citation type="submission" date="2010-05" db="EMBL/GenBank/DDBJ databases">
        <title>The Genome Sequence of Thecamonas trahens ATCC 50062.</title>
        <authorList>
            <consortium name="The Broad Institute Genome Sequencing Platform"/>
            <person name="Russ C."/>
            <person name="Cuomo C."/>
            <person name="Shea T."/>
            <person name="Young S.K."/>
            <person name="Zeng Q."/>
            <person name="Koehrsen M."/>
            <person name="Haas B."/>
            <person name="Borodovsky M."/>
            <person name="Guigo R."/>
            <person name="Alvarado L."/>
            <person name="Berlin A."/>
            <person name="Bochicchio J."/>
            <person name="Borenstein D."/>
            <person name="Chapman S."/>
            <person name="Chen Z."/>
            <person name="Freedman E."/>
            <person name="Gellesch M."/>
            <person name="Goldberg J."/>
            <person name="Griggs A."/>
            <person name="Gujja S."/>
            <person name="Heilman E."/>
            <person name="Heiman D."/>
            <person name="Hepburn T."/>
            <person name="Howarth C."/>
            <person name="Jen D."/>
            <person name="Larson L."/>
            <person name="Mehta T."/>
            <person name="Park D."/>
            <person name="Pearson M."/>
            <person name="Roberts A."/>
            <person name="Saif S."/>
            <person name="Shenoy N."/>
            <person name="Sisk P."/>
            <person name="Stolte C."/>
            <person name="Sykes S."/>
            <person name="Thomson T."/>
            <person name="Walk T."/>
            <person name="White J."/>
            <person name="Yandava C."/>
            <person name="Burger G."/>
            <person name="Gray M.W."/>
            <person name="Holland P.W.H."/>
            <person name="King N."/>
            <person name="Lang F.B.F."/>
            <person name="Roger A.J."/>
            <person name="Ruiz-Trillo I."/>
            <person name="Lander E."/>
            <person name="Nusbaum C."/>
        </authorList>
    </citation>
    <scope>NUCLEOTIDE SEQUENCE [LARGE SCALE GENOMIC DNA]</scope>
    <source>
        <strain evidence="13 14">ATCC 50062</strain>
    </source>
</reference>
<dbReference type="STRING" id="461836.A0A0L0D9T8"/>
<gene>
    <name evidence="13" type="ORF">AMSG_04758</name>
</gene>
<dbReference type="PANTHER" id="PTHR10110">
    <property type="entry name" value="SODIUM/HYDROGEN EXCHANGER"/>
    <property type="match status" value="1"/>
</dbReference>
<dbReference type="NCBIfam" id="TIGR00840">
    <property type="entry name" value="b_cpa1"/>
    <property type="match status" value="1"/>
</dbReference>
<evidence type="ECO:0000256" key="2">
    <source>
        <dbReference type="ARBA" id="ARBA00022448"/>
    </source>
</evidence>
<organism evidence="13 14">
    <name type="scientific">Thecamonas trahens ATCC 50062</name>
    <dbReference type="NCBI Taxonomy" id="461836"/>
    <lineage>
        <taxon>Eukaryota</taxon>
        <taxon>Apusozoa</taxon>
        <taxon>Apusomonadida</taxon>
        <taxon>Apusomonadidae</taxon>
        <taxon>Thecamonas</taxon>
    </lineage>
</organism>
<feature type="transmembrane region" description="Helical" evidence="11">
    <location>
        <begin position="322"/>
        <end position="348"/>
    </location>
</feature>
<feature type="transmembrane region" description="Helical" evidence="11">
    <location>
        <begin position="66"/>
        <end position="87"/>
    </location>
</feature>
<dbReference type="InterPro" id="IPR004709">
    <property type="entry name" value="NaH_exchanger"/>
</dbReference>
<dbReference type="InterPro" id="IPR006153">
    <property type="entry name" value="Cation/H_exchanger_TM"/>
</dbReference>
<keyword evidence="2 9" id="KW-0813">Transport</keyword>
<feature type="transmembrane region" description="Helical" evidence="11">
    <location>
        <begin position="99"/>
        <end position="121"/>
    </location>
</feature>
<feature type="region of interest" description="Disordered" evidence="10">
    <location>
        <begin position="601"/>
        <end position="666"/>
    </location>
</feature>
<dbReference type="eggNOG" id="KOG1965">
    <property type="taxonomic scope" value="Eukaryota"/>
</dbReference>
<keyword evidence="3 9" id="KW-0812">Transmembrane</keyword>
<accession>A0A0L0D9T8</accession>
<proteinExistence type="inferred from homology"/>
<comment type="similarity">
    <text evidence="9">Belongs to the monovalent cation:proton antiporter 1 (CPA1) transporter (TC 2.A.36) family.</text>
</comment>
<evidence type="ECO:0000256" key="5">
    <source>
        <dbReference type="ARBA" id="ARBA00023053"/>
    </source>
</evidence>
<keyword evidence="14" id="KW-1185">Reference proteome</keyword>
<comment type="subcellular location">
    <subcellularLocation>
        <location evidence="1">Membrane</location>
        <topology evidence="1">Multi-pass membrane protein</topology>
    </subcellularLocation>
</comment>
<dbReference type="Gene3D" id="6.10.140.1330">
    <property type="match status" value="1"/>
</dbReference>
<dbReference type="GO" id="GO:0015385">
    <property type="term" value="F:sodium:proton antiporter activity"/>
    <property type="evidence" value="ECO:0007669"/>
    <property type="project" value="InterPro"/>
</dbReference>
<keyword evidence="7 11" id="KW-0472">Membrane</keyword>
<feature type="transmembrane region" description="Helical" evidence="11">
    <location>
        <begin position="291"/>
        <end position="310"/>
    </location>
</feature>
<evidence type="ECO:0000259" key="12">
    <source>
        <dbReference type="Pfam" id="PF00999"/>
    </source>
</evidence>
<evidence type="ECO:0000256" key="9">
    <source>
        <dbReference type="RuleBase" id="RU003722"/>
    </source>
</evidence>
<dbReference type="OrthoDB" id="196264at2759"/>
<feature type="transmembrane region" description="Helical" evidence="11">
    <location>
        <begin position="260"/>
        <end position="279"/>
    </location>
</feature>
<feature type="transmembrane region" description="Helical" evidence="11">
    <location>
        <begin position="34"/>
        <end position="54"/>
    </location>
</feature>
<keyword evidence="4 11" id="KW-1133">Transmembrane helix</keyword>
<sequence length="666" mass="69844">MTEETIDLQTGLLTLLVLVAYIVSYLLKASAVTIVPPSGAVIVLGMLAGALLRWTAPRASASMTEFNSSVFTTLLLPPLIFESGFGLHAKAFFANLGSIMTFAIPGTIISTVVVGLFAWAASFGLAADKQLSIVEALLFGSLISATDPVSTLAIFHTLDADKTLDSLVFGESVMNDAVAIVLFGALLQYVDDPVTAGTLTLAFVQFVVVLVGSVVFGTLAAIALAFGTKHARLYLFPTMEATILLLTAFATYLLAGASQLSGITAVFAFGASVRHYAWYNLSSKGQEGCIFMFRSLAELAETVIFAYLGLSAFTFERAYEPIFIVACFMACLIGRAANVVPLSAALNCGRKTKITPAMQMVMWAAGLRGAVSYALALTLPTSSRPLLVATTHGVVVATIFTGGTMGPLLKLLGLNGSAAGGRPASSPRDGDYEMHDVAEHNSASRNTPLVASSSRQAAEAANVLGGLDGRRSVAVASSSARRSTSRRARYRSATAECWRSLDKRIILPLVSNKYNPNAPCHLIEFNHELELVPASLVPTAISEGVSSSDPALAVLLAEQRASNATGDYVPPSLNRLSSGSASSSSPSDAHGFDYVEAPLLPHSTHQPATDGADATYEAGALSSPSSPPSAEPSTSAEYSSHSLARNRSDSDDLANIPTSFYSPPEF</sequence>
<dbReference type="OMA" id="CPHERIK"/>
<feature type="transmembrane region" description="Helical" evidence="11">
    <location>
        <begin position="133"/>
        <end position="155"/>
    </location>
</feature>
<dbReference type="Proteomes" id="UP000054408">
    <property type="component" value="Unassembled WGS sequence"/>
</dbReference>
<evidence type="ECO:0000256" key="7">
    <source>
        <dbReference type="ARBA" id="ARBA00023136"/>
    </source>
</evidence>
<dbReference type="GO" id="GO:0005886">
    <property type="term" value="C:plasma membrane"/>
    <property type="evidence" value="ECO:0007669"/>
    <property type="project" value="TreeGrafter"/>
</dbReference>
<dbReference type="AlphaFoldDB" id="A0A0L0D9T8"/>
<evidence type="ECO:0000256" key="6">
    <source>
        <dbReference type="ARBA" id="ARBA00023065"/>
    </source>
</evidence>
<feature type="compositionally biased region" description="Polar residues" evidence="10">
    <location>
        <begin position="656"/>
        <end position="666"/>
    </location>
</feature>
<dbReference type="GeneID" id="25564287"/>
<evidence type="ECO:0000256" key="10">
    <source>
        <dbReference type="SAM" id="MobiDB-lite"/>
    </source>
</evidence>
<dbReference type="GO" id="GO:0098719">
    <property type="term" value="P:sodium ion import across plasma membrane"/>
    <property type="evidence" value="ECO:0007669"/>
    <property type="project" value="TreeGrafter"/>
</dbReference>
<evidence type="ECO:0000256" key="3">
    <source>
        <dbReference type="ARBA" id="ARBA00022692"/>
    </source>
</evidence>
<keyword evidence="8 9" id="KW-0739">Sodium transport</keyword>
<dbReference type="EMBL" id="GL349452">
    <property type="protein sequence ID" value="KNC49015.1"/>
    <property type="molecule type" value="Genomic_DNA"/>
</dbReference>
<feature type="transmembrane region" description="Helical" evidence="11">
    <location>
        <begin position="167"/>
        <end position="190"/>
    </location>
</feature>
<keyword evidence="9" id="KW-0050">Antiport</keyword>
<feature type="compositionally biased region" description="Low complexity" evidence="10">
    <location>
        <begin position="631"/>
        <end position="640"/>
    </location>
</feature>
<evidence type="ECO:0000256" key="1">
    <source>
        <dbReference type="ARBA" id="ARBA00004141"/>
    </source>
</evidence>
<feature type="transmembrane region" description="Helical" evidence="11">
    <location>
        <begin position="233"/>
        <end position="254"/>
    </location>
</feature>
<evidence type="ECO:0000313" key="13">
    <source>
        <dbReference type="EMBL" id="KNC49015.1"/>
    </source>
</evidence>
<dbReference type="PRINTS" id="PR01084">
    <property type="entry name" value="NAHEXCHNGR"/>
</dbReference>